<dbReference type="EnsemblMetazoa" id="MESCA011371-RA">
    <property type="protein sequence ID" value="MESCA011371-PA"/>
    <property type="gene ID" value="MESCA011371"/>
</dbReference>
<feature type="coiled-coil region" evidence="1">
    <location>
        <begin position="63"/>
        <end position="125"/>
    </location>
</feature>
<reference evidence="3" key="1">
    <citation type="submission" date="2013-02" db="EMBL/GenBank/DDBJ databases">
        <authorList>
            <person name="Hughes D."/>
        </authorList>
    </citation>
    <scope>NUCLEOTIDE SEQUENCE</scope>
    <source>
        <strain>Durham</strain>
        <strain evidence="3">NC isolate 2 -- Noor lab</strain>
    </source>
</reference>
<name>T1H4Z8_MEGSC</name>
<dbReference type="HOGENOM" id="CLU_1534307_0_0_1"/>
<dbReference type="EMBL" id="CAQQ02036849">
    <property type="status" value="NOT_ANNOTATED_CDS"/>
    <property type="molecule type" value="Genomic_DNA"/>
</dbReference>
<dbReference type="PANTHER" id="PTHR13252:SF1">
    <property type="entry name" value="DAMPENED, ISOFORM A"/>
    <property type="match status" value="1"/>
</dbReference>
<evidence type="ECO:0000313" key="2">
    <source>
        <dbReference type="EnsemblMetazoa" id="MESCA011371-PA"/>
    </source>
</evidence>
<organism evidence="2 3">
    <name type="scientific">Megaselia scalaris</name>
    <name type="common">Humpbacked fly</name>
    <name type="synonym">Phora scalaris</name>
    <dbReference type="NCBI Taxonomy" id="36166"/>
    <lineage>
        <taxon>Eukaryota</taxon>
        <taxon>Metazoa</taxon>
        <taxon>Ecdysozoa</taxon>
        <taxon>Arthropoda</taxon>
        <taxon>Hexapoda</taxon>
        <taxon>Insecta</taxon>
        <taxon>Pterygota</taxon>
        <taxon>Neoptera</taxon>
        <taxon>Endopterygota</taxon>
        <taxon>Diptera</taxon>
        <taxon>Brachycera</taxon>
        <taxon>Muscomorpha</taxon>
        <taxon>Platypezoidea</taxon>
        <taxon>Phoridae</taxon>
        <taxon>Megaseliini</taxon>
        <taxon>Megaselia</taxon>
    </lineage>
</organism>
<dbReference type="Proteomes" id="UP000015102">
    <property type="component" value="Unassembled WGS sequence"/>
</dbReference>
<sequence>MAMEYFKDKLEPILPEIVRKDDFFEPRDTNKKVFLSNLQTFELNDDNSSNNPPQTNMVLRKGIRKIKQGMKMYNNQLSVLRNEMRTCKRKSSEQSKQITEQQKVLAEQQKQILEYANRLDENDKKNEEISRKFSTLNLTNVKLSCNTGVLRVQQQNVVHVDRGFQWHHQKFIKPF</sequence>
<reference evidence="2" key="2">
    <citation type="submission" date="2015-06" db="UniProtKB">
        <authorList>
            <consortium name="EnsemblMetazoa"/>
        </authorList>
    </citation>
    <scope>IDENTIFICATION</scope>
</reference>
<dbReference type="GO" id="GO:0005634">
    <property type="term" value="C:nucleus"/>
    <property type="evidence" value="ECO:0007669"/>
    <property type="project" value="TreeGrafter"/>
</dbReference>
<keyword evidence="3" id="KW-1185">Reference proteome</keyword>
<keyword evidence="1" id="KW-0175">Coiled coil</keyword>
<dbReference type="GO" id="GO:0003713">
    <property type="term" value="F:transcription coactivator activity"/>
    <property type="evidence" value="ECO:0007669"/>
    <property type="project" value="TreeGrafter"/>
</dbReference>
<evidence type="ECO:0000313" key="3">
    <source>
        <dbReference type="Proteomes" id="UP000015102"/>
    </source>
</evidence>
<dbReference type="PANTHER" id="PTHR13252">
    <property type="entry name" value="F-BOX ONLY PROTEIN 28"/>
    <property type="match status" value="1"/>
</dbReference>
<protein>
    <submittedName>
        <fullName evidence="2">Uncharacterized protein</fullName>
    </submittedName>
</protein>
<proteinExistence type="predicted"/>
<dbReference type="AlphaFoldDB" id="T1H4Z8"/>
<dbReference type="EMBL" id="CAQQ02036848">
    <property type="status" value="NOT_ANNOTATED_CDS"/>
    <property type="molecule type" value="Genomic_DNA"/>
</dbReference>
<evidence type="ECO:0000256" key="1">
    <source>
        <dbReference type="SAM" id="Coils"/>
    </source>
</evidence>
<dbReference type="InterPro" id="IPR039719">
    <property type="entry name" value="FBXO28"/>
</dbReference>
<accession>T1H4Z8</accession>